<keyword evidence="7" id="KW-0067">ATP-binding</keyword>
<keyword evidence="3" id="KW-0597">Phosphoprotein</keyword>
<dbReference type="Proteomes" id="UP001169006">
    <property type="component" value="Unassembled WGS sequence"/>
</dbReference>
<protein>
    <recommendedName>
        <fullName evidence="2">histidine kinase</fullName>
        <ecNumber evidence="2">2.7.13.3</ecNumber>
    </recommendedName>
</protein>
<reference evidence="10" key="1">
    <citation type="journal article" date="2015" name="Int. J. Syst. Evol. Microbiol.">
        <title>Rhizobium oryzicola sp. nov., potential plant-growth-promoting endophytic bacteria isolated from rice roots.</title>
        <authorList>
            <person name="Zhang X.X."/>
            <person name="Gao J.S."/>
            <person name="Cao Y.H."/>
            <person name="Sheirdil R.A."/>
            <person name="Wang X.C."/>
            <person name="Zhang L."/>
        </authorList>
    </citation>
    <scope>NUCLEOTIDE SEQUENCE</scope>
    <source>
        <strain evidence="10">05753</strain>
    </source>
</reference>
<dbReference type="CDD" id="cd18773">
    <property type="entry name" value="PDC1_HK_sensor"/>
    <property type="match status" value="1"/>
</dbReference>
<evidence type="ECO:0000256" key="5">
    <source>
        <dbReference type="ARBA" id="ARBA00022741"/>
    </source>
</evidence>
<accession>A0ABT8T1G2</accession>
<evidence type="ECO:0000259" key="9">
    <source>
        <dbReference type="SMART" id="SM00911"/>
    </source>
</evidence>
<dbReference type="RefSeq" id="WP_302078465.1">
    <property type="nucleotide sequence ID" value="NZ_JAUKWQ010000007.1"/>
</dbReference>
<dbReference type="Gene3D" id="3.30.450.20">
    <property type="entry name" value="PAS domain"/>
    <property type="match status" value="1"/>
</dbReference>
<comment type="catalytic activity">
    <reaction evidence="1">
        <text>ATP + protein L-histidine = ADP + protein N-phospho-L-histidine.</text>
        <dbReference type="EC" id="2.7.13.3"/>
    </reaction>
</comment>
<keyword evidence="6 10" id="KW-0418">Kinase</keyword>
<keyword evidence="4" id="KW-0808">Transferase</keyword>
<dbReference type="SMART" id="SM00911">
    <property type="entry name" value="HWE_HK"/>
    <property type="match status" value="1"/>
</dbReference>
<feature type="domain" description="Signal transduction histidine kinase HWE region" evidence="9">
    <location>
        <begin position="361"/>
        <end position="442"/>
    </location>
</feature>
<evidence type="ECO:0000313" key="11">
    <source>
        <dbReference type="Proteomes" id="UP001169006"/>
    </source>
</evidence>
<name>A0ABT8T1G2_9HYPH</name>
<evidence type="ECO:0000256" key="6">
    <source>
        <dbReference type="ARBA" id="ARBA00022777"/>
    </source>
</evidence>
<evidence type="ECO:0000256" key="7">
    <source>
        <dbReference type="ARBA" id="ARBA00022840"/>
    </source>
</evidence>
<keyword evidence="8" id="KW-0472">Membrane</keyword>
<keyword evidence="5" id="KW-0547">Nucleotide-binding</keyword>
<feature type="transmembrane region" description="Helical" evidence="8">
    <location>
        <begin position="12"/>
        <end position="36"/>
    </location>
</feature>
<dbReference type="Pfam" id="PF07536">
    <property type="entry name" value="HWE_HK"/>
    <property type="match status" value="1"/>
</dbReference>
<gene>
    <name evidence="10" type="ORF">Q2T52_19310</name>
</gene>
<keyword evidence="8" id="KW-1133">Transmembrane helix</keyword>
<evidence type="ECO:0000256" key="1">
    <source>
        <dbReference type="ARBA" id="ARBA00000085"/>
    </source>
</evidence>
<proteinExistence type="predicted"/>
<keyword evidence="11" id="KW-1185">Reference proteome</keyword>
<evidence type="ECO:0000256" key="3">
    <source>
        <dbReference type="ARBA" id="ARBA00022553"/>
    </source>
</evidence>
<dbReference type="GO" id="GO:0016301">
    <property type="term" value="F:kinase activity"/>
    <property type="evidence" value="ECO:0007669"/>
    <property type="project" value="UniProtKB-KW"/>
</dbReference>
<dbReference type="PANTHER" id="PTHR41523:SF7">
    <property type="entry name" value="HISTIDINE KINASE"/>
    <property type="match status" value="1"/>
</dbReference>
<organism evidence="10 11">
    <name type="scientific">Rhizobium oryzicola</name>
    <dbReference type="NCBI Taxonomy" id="1232668"/>
    <lineage>
        <taxon>Bacteria</taxon>
        <taxon>Pseudomonadati</taxon>
        <taxon>Pseudomonadota</taxon>
        <taxon>Alphaproteobacteria</taxon>
        <taxon>Hyphomicrobiales</taxon>
        <taxon>Rhizobiaceae</taxon>
        <taxon>Rhizobium/Agrobacterium group</taxon>
        <taxon>Rhizobium</taxon>
    </lineage>
</organism>
<dbReference type="Gene3D" id="3.30.565.10">
    <property type="entry name" value="Histidine kinase-like ATPase, C-terminal domain"/>
    <property type="match status" value="1"/>
</dbReference>
<comment type="caution">
    <text evidence="10">The sequence shown here is derived from an EMBL/GenBank/DDBJ whole genome shotgun (WGS) entry which is preliminary data.</text>
</comment>
<evidence type="ECO:0000256" key="2">
    <source>
        <dbReference type="ARBA" id="ARBA00012438"/>
    </source>
</evidence>
<dbReference type="PANTHER" id="PTHR41523">
    <property type="entry name" value="TWO-COMPONENT SYSTEM SENSOR PROTEIN"/>
    <property type="match status" value="1"/>
</dbReference>
<evidence type="ECO:0000313" key="10">
    <source>
        <dbReference type="EMBL" id="MDO1584239.1"/>
    </source>
</evidence>
<dbReference type="EC" id="2.7.13.3" evidence="2"/>
<dbReference type="InterPro" id="IPR011102">
    <property type="entry name" value="Sig_transdc_His_kinase_HWE"/>
</dbReference>
<feature type="transmembrane region" description="Helical" evidence="8">
    <location>
        <begin position="281"/>
        <end position="301"/>
    </location>
</feature>
<sequence>MRLPRLFPTASIGGYLLALAAVIALPMIVFVVFLMLRLEAQQRSALYNDTQEDARLIARGVERELRDMSTTLRLIATSPELRTGDLQDFHERTKDSLRDQGLYLILIRDNGELILNTRVPFGQTLGTTGNLASFASVLASNRLEVSDVFIGNVSKKWVFNVAMALPPELRQSAGAVMVLTQNADELSKVVNKEGLARGWSVAVLDQSNKVVSSTAANAGDPSPLPQDMLSLMTDASGTIEDVSGTSRQMYGYARLQDWSWRVVIWGPIANAQTTLISTWRYLVGGSLVLFAGSLLLAYLVARQLRIPIRQIAGMAEKIGKGEIVSPIETRIREANQIAIALSNASFDRSEAEDRVHLIMHELVHRTKNIMTLIQAMMRQIARNTSSVDEFQSAVGHRLQGLGKSIELLAQEQWAGVSMSRVVEQHLDTFGETKSRVRVSGDEFILRAEAVQNLGLVLHELATNSVKYGALSVPEGSVSLSWAPVVGPTETPLLQLRWEETDGPATHAPSTTGFGTTIIKRHAAASFNGQVDVDYLPQGFRWTLTGPRSTFERAATELHKEQSA</sequence>
<reference evidence="10" key="2">
    <citation type="submission" date="2023-07" db="EMBL/GenBank/DDBJ databases">
        <authorList>
            <person name="Sun H."/>
        </authorList>
    </citation>
    <scope>NUCLEOTIDE SEQUENCE</scope>
    <source>
        <strain evidence="10">05753</strain>
    </source>
</reference>
<dbReference type="EMBL" id="JAUKWQ010000007">
    <property type="protein sequence ID" value="MDO1584239.1"/>
    <property type="molecule type" value="Genomic_DNA"/>
</dbReference>
<evidence type="ECO:0000256" key="4">
    <source>
        <dbReference type="ARBA" id="ARBA00022679"/>
    </source>
</evidence>
<dbReference type="InterPro" id="IPR036890">
    <property type="entry name" value="HATPase_C_sf"/>
</dbReference>
<keyword evidence="8" id="KW-0812">Transmembrane</keyword>
<evidence type="ECO:0000256" key="8">
    <source>
        <dbReference type="SAM" id="Phobius"/>
    </source>
</evidence>